<name>A0A7G9Z204_9EURY</name>
<organism evidence="1">
    <name type="scientific">Candidatus Methanophaga sp. ANME-1 ERB7</name>
    <dbReference type="NCBI Taxonomy" id="2759913"/>
    <lineage>
        <taxon>Archaea</taxon>
        <taxon>Methanobacteriati</taxon>
        <taxon>Methanobacteriota</taxon>
        <taxon>Stenosarchaea group</taxon>
        <taxon>Methanomicrobia</taxon>
        <taxon>Candidatus Methanophagales</taxon>
        <taxon>Candidatus Methanophagaceae</taxon>
        <taxon>Candidatus Methanophaga</taxon>
    </lineage>
</organism>
<accession>A0A7G9Z204</accession>
<dbReference type="EMBL" id="MT631574">
    <property type="protein sequence ID" value="QNO54288.1"/>
    <property type="molecule type" value="Genomic_DNA"/>
</dbReference>
<gene>
    <name evidence="1" type="ORF">FGBIHFOD_00028</name>
</gene>
<proteinExistence type="predicted"/>
<sequence length="275" mass="31709">MNKDYIILHKQDPTLPKIKLFLLFMKGDQRISDAFDWSLAVSDKINAMKVLFEEVLEQLPQCFDELKEIKERGYGNDVECLKLARKYEIFLNSIYSLCENISRIVAYLYPDKNLPQNFFKQKNRFLEQEIDSIYGEILVNTDWDDEVRSIRSEATHYLSGFITISSSTELGYFNKPKSERKGTPKNISINDVEKHINQVYDNVCAFLSAFGDHFLKIVNQDSRIALPCIRTSSGLIGTKSISLREYLNNEAGICLTSDFDCPLKDSCNAHRKSKK</sequence>
<reference evidence="1" key="1">
    <citation type="submission" date="2020-06" db="EMBL/GenBank/DDBJ databases">
        <title>Unique genomic features of the anaerobic methanotrophic archaea.</title>
        <authorList>
            <person name="Chadwick G.L."/>
            <person name="Skennerton C.T."/>
            <person name="Laso-Perez R."/>
            <person name="Leu A.O."/>
            <person name="Speth D.R."/>
            <person name="Yu H."/>
            <person name="Morgan-Lang C."/>
            <person name="Hatzenpichler R."/>
            <person name="Goudeau D."/>
            <person name="Malmstrom R."/>
            <person name="Brazelton W.J."/>
            <person name="Woyke T."/>
            <person name="Hallam S.J."/>
            <person name="Tyson G.W."/>
            <person name="Wegener G."/>
            <person name="Boetius A."/>
            <person name="Orphan V."/>
        </authorList>
    </citation>
    <scope>NUCLEOTIDE SEQUENCE</scope>
</reference>
<evidence type="ECO:0000313" key="1">
    <source>
        <dbReference type="EMBL" id="QNO54288.1"/>
    </source>
</evidence>
<protein>
    <submittedName>
        <fullName evidence="1">Uncharacterized protein</fullName>
    </submittedName>
</protein>
<dbReference type="AlphaFoldDB" id="A0A7G9Z204"/>